<name>A0A0N9V1Z2_SPHMC</name>
<dbReference type="EMBL" id="CP012700">
    <property type="protein sequence ID" value="ALH81672.1"/>
    <property type="molecule type" value="Genomic_DNA"/>
</dbReference>
<dbReference type="Pfam" id="PF00501">
    <property type="entry name" value="AMP-binding"/>
    <property type="match status" value="1"/>
</dbReference>
<dbReference type="InterPro" id="IPR050237">
    <property type="entry name" value="ATP-dep_AMP-bd_enzyme"/>
</dbReference>
<dbReference type="InterPro" id="IPR045851">
    <property type="entry name" value="AMP-bd_C_sf"/>
</dbReference>
<dbReference type="Proteomes" id="UP000058074">
    <property type="component" value="Chromosome"/>
</dbReference>
<sequence length="536" mass="59744">MTPMSDMPFPTPDQAVTRHLLERQAREHPDDLYMRFQDGSEWTFAEALEQGHRAAAALKKLGVEQGDHVFNWLPNGKAAVRAWLGTHMLGAVFVPANLAYRGSLLRHVLWLADARVGLVHRDLMPRLAEVERGMLEKVIVIGGEADPVDGLTLHGEAMLDEPGHAGDLARPLAPWDNMTIIFTSGTTGPSKAVMCSYAHMWTFYHAAMPAMIGREYRHLAHLPIFHSGGFGCLYGQLSNAGSVVLVESFKTDQFWQIVREHGANTTTLLGAMIPFLLSAPPSDDDRDHSLRSVSAVPYTADVKAFTARFGVGAFAAYSMTELANPVQSPLNPDKIGVAGRLRAGQHIRLVDEHDIEVPEGAVGEAILRCDQPWTMFTEYYKNPEATAETWRNGWLHTGDLLRRDADGDYFFVDRRKDAIRRRGENISAYEVEQEIRAFNGVREAAVIGVASDKTEDEVMACVMPSDGADIDLKALTDFLATRLPHYMVPRYFRLMPDLPRTPTQKIQKYALRDDGVTADTWDREAAGIRLRRERIG</sequence>
<dbReference type="SUPFAM" id="SSF56801">
    <property type="entry name" value="Acetyl-CoA synthetase-like"/>
    <property type="match status" value="1"/>
</dbReference>
<dbReference type="PROSITE" id="PS00455">
    <property type="entry name" value="AMP_BINDING"/>
    <property type="match status" value="1"/>
</dbReference>
<protein>
    <recommendedName>
        <fullName evidence="5">ATP-dependent acyl-CoA ligase</fullName>
    </recommendedName>
</protein>
<dbReference type="Pfam" id="PF13193">
    <property type="entry name" value="AMP-binding_C"/>
    <property type="match status" value="1"/>
</dbReference>
<feature type="domain" description="AMP-dependent synthetase/ligase" evidence="1">
    <location>
        <begin position="21"/>
        <end position="370"/>
    </location>
</feature>
<dbReference type="KEGG" id="smag:AN936_15315"/>
<gene>
    <name evidence="3" type="ORF">AN936_15315</name>
</gene>
<organism evidence="3 4">
    <name type="scientific">Sphingopyxis macrogoltabida</name>
    <name type="common">Sphingomonas macrogoltabidus</name>
    <dbReference type="NCBI Taxonomy" id="33050"/>
    <lineage>
        <taxon>Bacteria</taxon>
        <taxon>Pseudomonadati</taxon>
        <taxon>Pseudomonadota</taxon>
        <taxon>Alphaproteobacteria</taxon>
        <taxon>Sphingomonadales</taxon>
        <taxon>Sphingomonadaceae</taxon>
        <taxon>Sphingopyxis</taxon>
    </lineage>
</organism>
<evidence type="ECO:0000259" key="2">
    <source>
        <dbReference type="Pfam" id="PF13193"/>
    </source>
</evidence>
<accession>A0A0N9V1Z2</accession>
<dbReference type="Gene3D" id="3.40.50.12780">
    <property type="entry name" value="N-terminal domain of ligase-like"/>
    <property type="match status" value="1"/>
</dbReference>
<dbReference type="InterPro" id="IPR020845">
    <property type="entry name" value="AMP-binding_CS"/>
</dbReference>
<dbReference type="AlphaFoldDB" id="A0A0N9V1Z2"/>
<feature type="domain" description="AMP-binding enzyme C-terminal" evidence="2">
    <location>
        <begin position="430"/>
        <end position="505"/>
    </location>
</feature>
<proteinExistence type="predicted"/>
<evidence type="ECO:0000313" key="4">
    <source>
        <dbReference type="Proteomes" id="UP000058074"/>
    </source>
</evidence>
<dbReference type="PATRIC" id="fig|33050.5.peg.3176"/>
<dbReference type="Gene3D" id="3.30.300.30">
    <property type="match status" value="1"/>
</dbReference>
<evidence type="ECO:0000313" key="3">
    <source>
        <dbReference type="EMBL" id="ALH81672.1"/>
    </source>
</evidence>
<reference evidence="3 4" key="1">
    <citation type="journal article" date="2015" name="Genome Announc.">
        <title>Complete Genome Sequence of Polypropylene Glycol- and Polyethylene Glycol-Degrading Sphingopyxis macrogoltabida Strain EY-1.</title>
        <authorList>
            <person name="Ohtsubo Y."/>
            <person name="Nagata Y."/>
            <person name="Numata M."/>
            <person name="Tsuchikane K."/>
            <person name="Hosoyama A."/>
            <person name="Yamazoe A."/>
            <person name="Tsuda M."/>
            <person name="Fujita N."/>
            <person name="Kawai F."/>
        </authorList>
    </citation>
    <scope>NUCLEOTIDE SEQUENCE [LARGE SCALE GENOMIC DNA]</scope>
    <source>
        <strain evidence="3 4">EY-1</strain>
    </source>
</reference>
<dbReference type="GO" id="GO:0016878">
    <property type="term" value="F:acid-thiol ligase activity"/>
    <property type="evidence" value="ECO:0007669"/>
    <property type="project" value="UniProtKB-ARBA"/>
</dbReference>
<dbReference type="InterPro" id="IPR000873">
    <property type="entry name" value="AMP-dep_synth/lig_dom"/>
</dbReference>
<dbReference type="InterPro" id="IPR042099">
    <property type="entry name" value="ANL_N_sf"/>
</dbReference>
<evidence type="ECO:0008006" key="5">
    <source>
        <dbReference type="Google" id="ProtNLM"/>
    </source>
</evidence>
<dbReference type="PANTHER" id="PTHR43767">
    <property type="entry name" value="LONG-CHAIN-FATTY-ACID--COA LIGASE"/>
    <property type="match status" value="1"/>
</dbReference>
<dbReference type="PANTHER" id="PTHR43767:SF1">
    <property type="entry name" value="NONRIBOSOMAL PEPTIDE SYNTHASE PES1 (EUROFUNG)-RELATED"/>
    <property type="match status" value="1"/>
</dbReference>
<dbReference type="InterPro" id="IPR025110">
    <property type="entry name" value="AMP-bd_C"/>
</dbReference>
<evidence type="ECO:0000259" key="1">
    <source>
        <dbReference type="Pfam" id="PF00501"/>
    </source>
</evidence>